<evidence type="ECO:0000313" key="2">
    <source>
        <dbReference type="EMBL" id="OQE38487.1"/>
    </source>
</evidence>
<evidence type="ECO:0000313" key="3">
    <source>
        <dbReference type="Proteomes" id="UP000191500"/>
    </source>
</evidence>
<organism evidence="2 3">
    <name type="scientific">Penicillium coprophilum</name>
    <dbReference type="NCBI Taxonomy" id="36646"/>
    <lineage>
        <taxon>Eukaryota</taxon>
        <taxon>Fungi</taxon>
        <taxon>Dikarya</taxon>
        <taxon>Ascomycota</taxon>
        <taxon>Pezizomycotina</taxon>
        <taxon>Eurotiomycetes</taxon>
        <taxon>Eurotiomycetidae</taxon>
        <taxon>Eurotiales</taxon>
        <taxon>Aspergillaceae</taxon>
        <taxon>Penicillium</taxon>
    </lineage>
</organism>
<comment type="caution">
    <text evidence="2">The sequence shown here is derived from an EMBL/GenBank/DDBJ whole genome shotgun (WGS) entry which is preliminary data.</text>
</comment>
<reference evidence="3" key="1">
    <citation type="journal article" date="2017" name="Nat. Microbiol.">
        <title>Global analysis of biosynthetic gene clusters reveals vast potential of secondary metabolite production in Penicillium species.</title>
        <authorList>
            <person name="Nielsen J.C."/>
            <person name="Grijseels S."/>
            <person name="Prigent S."/>
            <person name="Ji B."/>
            <person name="Dainat J."/>
            <person name="Nielsen K.F."/>
            <person name="Frisvad J.C."/>
            <person name="Workman M."/>
            <person name="Nielsen J."/>
        </authorList>
    </citation>
    <scope>NUCLEOTIDE SEQUENCE [LARGE SCALE GENOMIC DNA]</scope>
    <source>
        <strain evidence="3">IBT 31321</strain>
    </source>
</reference>
<protein>
    <submittedName>
        <fullName evidence="2">Uncharacterized protein</fullName>
    </submittedName>
</protein>
<evidence type="ECO:0000256" key="1">
    <source>
        <dbReference type="SAM" id="MobiDB-lite"/>
    </source>
</evidence>
<accession>A0A1V6UJ68</accession>
<feature type="region of interest" description="Disordered" evidence="1">
    <location>
        <begin position="88"/>
        <end position="108"/>
    </location>
</feature>
<proteinExistence type="predicted"/>
<sequence>MKMTVDILCDRLRLVDHDEDPVGEEPILEAPIEKPVPADPVPVEPVPAEPFEESIPEAPIEEPATEEPVVRDPVADWIIPEASPPAEGWHLYNAPAAEDPFGTEEPLADPATEAQTDQTHLTRVSVADLAFYAGWDQMTPGTRAKRRRKLVRKGLPIPNEDGVVAISVA</sequence>
<gene>
    <name evidence="2" type="ORF">PENCOP_c008G02829</name>
</gene>
<dbReference type="EMBL" id="MDDG01000008">
    <property type="protein sequence ID" value="OQE38487.1"/>
    <property type="molecule type" value="Genomic_DNA"/>
</dbReference>
<dbReference type="AlphaFoldDB" id="A0A1V6UJ68"/>
<feature type="region of interest" description="Disordered" evidence="1">
    <location>
        <begin position="27"/>
        <end position="51"/>
    </location>
</feature>
<name>A0A1V6UJ68_9EURO</name>
<feature type="compositionally biased region" description="Pro residues" evidence="1">
    <location>
        <begin position="37"/>
        <end position="48"/>
    </location>
</feature>
<dbReference type="Proteomes" id="UP000191500">
    <property type="component" value="Unassembled WGS sequence"/>
</dbReference>
<keyword evidence="3" id="KW-1185">Reference proteome</keyword>